<dbReference type="GO" id="GO:0090729">
    <property type="term" value="F:toxin activity"/>
    <property type="evidence" value="ECO:0007669"/>
    <property type="project" value="UniProtKB-KW"/>
</dbReference>
<name>A0A6G9YQF5_9NOCA</name>
<dbReference type="KEGG" id="nah:F5544_38010"/>
<evidence type="ECO:0000256" key="6">
    <source>
        <dbReference type="ARBA" id="ARBA00022842"/>
    </source>
</evidence>
<dbReference type="GO" id="GO:0004540">
    <property type="term" value="F:RNA nuclease activity"/>
    <property type="evidence" value="ECO:0007669"/>
    <property type="project" value="InterPro"/>
</dbReference>
<evidence type="ECO:0000259" key="9">
    <source>
        <dbReference type="Pfam" id="PF01850"/>
    </source>
</evidence>
<dbReference type="HAMAP" id="MF_00265">
    <property type="entry name" value="VapC_Nob1"/>
    <property type="match status" value="1"/>
</dbReference>
<dbReference type="AlphaFoldDB" id="A0A6G9YQF5"/>
<dbReference type="PANTHER" id="PTHR33653">
    <property type="entry name" value="RIBONUCLEASE VAPC2"/>
    <property type="match status" value="1"/>
</dbReference>
<evidence type="ECO:0000256" key="5">
    <source>
        <dbReference type="ARBA" id="ARBA00022801"/>
    </source>
</evidence>
<comment type="cofactor">
    <cofactor evidence="1 8">
        <name>Mg(2+)</name>
        <dbReference type="ChEBI" id="CHEBI:18420"/>
    </cofactor>
</comment>
<comment type="function">
    <text evidence="8">Toxic component of a toxin-antitoxin (TA) system. An RNase.</text>
</comment>
<keyword evidence="8" id="KW-0800">Toxin</keyword>
<protein>
    <recommendedName>
        <fullName evidence="8">Ribonuclease VapC</fullName>
        <shortName evidence="8">RNase VapC</shortName>
        <ecNumber evidence="8">3.1.-.-</ecNumber>
    </recommendedName>
    <alternativeName>
        <fullName evidence="8">Toxin VapC</fullName>
    </alternativeName>
</protein>
<dbReference type="GO" id="GO:0000287">
    <property type="term" value="F:magnesium ion binding"/>
    <property type="evidence" value="ECO:0007669"/>
    <property type="project" value="UniProtKB-UniRule"/>
</dbReference>
<dbReference type="GO" id="GO:0016787">
    <property type="term" value="F:hydrolase activity"/>
    <property type="evidence" value="ECO:0007669"/>
    <property type="project" value="UniProtKB-KW"/>
</dbReference>
<dbReference type="CDD" id="cd09871">
    <property type="entry name" value="PIN_MtVapC28-VapC30-like"/>
    <property type="match status" value="1"/>
</dbReference>
<dbReference type="RefSeq" id="WP_167477676.1">
    <property type="nucleotide sequence ID" value="NZ_CP046172.1"/>
</dbReference>
<dbReference type="EC" id="3.1.-.-" evidence="8"/>
<keyword evidence="4 8" id="KW-0479">Metal-binding</keyword>
<evidence type="ECO:0000256" key="2">
    <source>
        <dbReference type="ARBA" id="ARBA00022649"/>
    </source>
</evidence>
<keyword evidence="6 8" id="KW-0460">Magnesium</keyword>
<dbReference type="EMBL" id="CP046172">
    <property type="protein sequence ID" value="QIS15428.1"/>
    <property type="molecule type" value="Genomic_DNA"/>
</dbReference>
<dbReference type="Proteomes" id="UP000503540">
    <property type="component" value="Chromosome"/>
</dbReference>
<evidence type="ECO:0000256" key="1">
    <source>
        <dbReference type="ARBA" id="ARBA00001946"/>
    </source>
</evidence>
<evidence type="ECO:0000256" key="8">
    <source>
        <dbReference type="HAMAP-Rule" id="MF_00265"/>
    </source>
</evidence>
<comment type="similarity">
    <text evidence="7 8">Belongs to the PINc/VapC protein family.</text>
</comment>
<sequence length="130" mass="14163">MIIDASAVIAILSHDPEREKFVDAMDSASTLSMSAVNHFELAIKVDRSLDPVFARRFAELIRDSAIEVVPVSLAQAAIARDAYRDFGKGSGHPAQLNLGDCFAYALATVTRRPLLYKGNDFVHTDIKSAV</sequence>
<keyword evidence="11" id="KW-1185">Reference proteome</keyword>
<dbReference type="Pfam" id="PF01850">
    <property type="entry name" value="PIN"/>
    <property type="match status" value="1"/>
</dbReference>
<organism evidence="10 11">
    <name type="scientific">Nocardia arthritidis</name>
    <dbReference type="NCBI Taxonomy" id="228602"/>
    <lineage>
        <taxon>Bacteria</taxon>
        <taxon>Bacillati</taxon>
        <taxon>Actinomycetota</taxon>
        <taxon>Actinomycetes</taxon>
        <taxon>Mycobacteriales</taxon>
        <taxon>Nocardiaceae</taxon>
        <taxon>Nocardia</taxon>
    </lineage>
</organism>
<evidence type="ECO:0000256" key="7">
    <source>
        <dbReference type="ARBA" id="ARBA00038093"/>
    </source>
</evidence>
<keyword evidence="3 8" id="KW-0540">Nuclease</keyword>
<dbReference type="InterPro" id="IPR029060">
    <property type="entry name" value="PIN-like_dom_sf"/>
</dbReference>
<keyword evidence="2 8" id="KW-1277">Toxin-antitoxin system</keyword>
<evidence type="ECO:0000256" key="3">
    <source>
        <dbReference type="ARBA" id="ARBA00022722"/>
    </source>
</evidence>
<gene>
    <name evidence="8" type="primary">vapC</name>
    <name evidence="10" type="ORF">F5544_38010</name>
</gene>
<accession>A0A6G9YQF5</accession>
<dbReference type="SUPFAM" id="SSF88723">
    <property type="entry name" value="PIN domain-like"/>
    <property type="match status" value="1"/>
</dbReference>
<evidence type="ECO:0000313" key="10">
    <source>
        <dbReference type="EMBL" id="QIS15428.1"/>
    </source>
</evidence>
<feature type="domain" description="PIN" evidence="9">
    <location>
        <begin position="1"/>
        <end position="125"/>
    </location>
</feature>
<proteinExistence type="inferred from homology"/>
<dbReference type="InterPro" id="IPR050556">
    <property type="entry name" value="Type_II_TA_system_RNase"/>
</dbReference>
<reference evidence="10 11" key="1">
    <citation type="journal article" date="2019" name="ACS Chem. Biol.">
        <title>Identification and Mobilization of a Cryptic Antibiotic Biosynthesis Gene Locus from a Human-Pathogenic Nocardia Isolate.</title>
        <authorList>
            <person name="Herisse M."/>
            <person name="Ishida K."/>
            <person name="Porter J.L."/>
            <person name="Howden B."/>
            <person name="Hertweck C."/>
            <person name="Stinear T.P."/>
            <person name="Pidot S.J."/>
        </authorList>
    </citation>
    <scope>NUCLEOTIDE SEQUENCE [LARGE SCALE GENOMIC DNA]</scope>
    <source>
        <strain evidence="10 11">AUSMDU00012717</strain>
    </source>
</reference>
<dbReference type="InterPro" id="IPR002716">
    <property type="entry name" value="PIN_dom"/>
</dbReference>
<keyword evidence="5 8" id="KW-0378">Hydrolase</keyword>
<evidence type="ECO:0000313" key="11">
    <source>
        <dbReference type="Proteomes" id="UP000503540"/>
    </source>
</evidence>
<dbReference type="PANTHER" id="PTHR33653:SF1">
    <property type="entry name" value="RIBONUCLEASE VAPC2"/>
    <property type="match status" value="1"/>
</dbReference>
<evidence type="ECO:0000256" key="4">
    <source>
        <dbReference type="ARBA" id="ARBA00022723"/>
    </source>
</evidence>
<dbReference type="InterPro" id="IPR022907">
    <property type="entry name" value="VapC_family"/>
</dbReference>
<dbReference type="Gene3D" id="3.40.50.1010">
    <property type="entry name" value="5'-nuclease"/>
    <property type="match status" value="1"/>
</dbReference>
<feature type="binding site" evidence="8">
    <location>
        <position position="4"/>
    </location>
    <ligand>
        <name>Mg(2+)</name>
        <dbReference type="ChEBI" id="CHEBI:18420"/>
    </ligand>
</feature>
<feature type="binding site" evidence="8">
    <location>
        <position position="100"/>
    </location>
    <ligand>
        <name>Mg(2+)</name>
        <dbReference type="ChEBI" id="CHEBI:18420"/>
    </ligand>
</feature>